<accession>A0A2N3HYN3</accession>
<evidence type="ECO:0008006" key="3">
    <source>
        <dbReference type="Google" id="ProtNLM"/>
    </source>
</evidence>
<dbReference type="InterPro" id="IPR015424">
    <property type="entry name" value="PyrdxlP-dep_Trfase"/>
</dbReference>
<keyword evidence="2" id="KW-1185">Reference proteome</keyword>
<reference evidence="1 2" key="1">
    <citation type="journal article" date="2017" name="Front. Microbiol.">
        <title>Labilibaculum manganireducens gen. nov., sp. nov. and Labilibaculum filiforme sp. nov., Novel Bacteroidetes Isolated from Subsurface Sediments of the Baltic Sea.</title>
        <authorList>
            <person name="Vandieken V."/>
            <person name="Marshall I.P."/>
            <person name="Niemann H."/>
            <person name="Engelen B."/>
            <person name="Cypionka H."/>
        </authorList>
    </citation>
    <scope>NUCLEOTIDE SEQUENCE [LARGE SCALE GENOMIC DNA]</scope>
    <source>
        <strain evidence="1 2">59.16B</strain>
    </source>
</reference>
<name>A0A2N3HYN3_9BACT</name>
<dbReference type="SUPFAM" id="SSF53383">
    <property type="entry name" value="PLP-dependent transferases"/>
    <property type="match status" value="1"/>
</dbReference>
<evidence type="ECO:0000313" key="1">
    <source>
        <dbReference type="EMBL" id="PKQ63113.1"/>
    </source>
</evidence>
<organism evidence="1 2">
    <name type="scientific">Labilibaculum filiforme</name>
    <dbReference type="NCBI Taxonomy" id="1940526"/>
    <lineage>
        <taxon>Bacteria</taxon>
        <taxon>Pseudomonadati</taxon>
        <taxon>Bacteroidota</taxon>
        <taxon>Bacteroidia</taxon>
        <taxon>Marinilabiliales</taxon>
        <taxon>Marinifilaceae</taxon>
        <taxon>Labilibaculum</taxon>
    </lineage>
</organism>
<sequence length="321" mass="37519">MKAIGGYFDLEVGEERAYYNDLLQLNTGRNCLEYLLRAGNFKKLYLPKYSCEVLLEPLKKLNIEWEYYSIDKNLNPILNFSPKNNEFVLYINYFGIKDAVIEQLSGELKNLIVDNSQAFFSDKIGDLGTFYSARKFFGVADGAYLRTNLRYDKELEKDFSWNRMTHLLKRLELGAENAYSDFQKNSAKLSMQAILQMSDLTKSLLGQIDYAKVKQIREENFHYLHQQLSSANQFDFSDLLVNGPMVYPFYVENENLRKQLIKNKIFVACYWPNVLETCSVHSLDYKLAKYILPLPVDQRYNKTDMDMICKVLLAELEKNNK</sequence>
<gene>
    <name evidence="1" type="ORF">BZG02_10125</name>
</gene>
<comment type="caution">
    <text evidence="1">The sequence shown here is derived from an EMBL/GenBank/DDBJ whole genome shotgun (WGS) entry which is preliminary data.</text>
</comment>
<protein>
    <recommendedName>
        <fullName evidence="3">DegT/DnrJ/EryC1/StrS aminotransferase</fullName>
    </recommendedName>
</protein>
<dbReference type="RefSeq" id="WP_101261318.1">
    <property type="nucleotide sequence ID" value="NZ_MVDD01000006.1"/>
</dbReference>
<dbReference type="AlphaFoldDB" id="A0A2N3HYN3"/>
<dbReference type="Proteomes" id="UP000233535">
    <property type="component" value="Unassembled WGS sequence"/>
</dbReference>
<dbReference type="OrthoDB" id="8955051at2"/>
<dbReference type="EMBL" id="MVDD01000006">
    <property type="protein sequence ID" value="PKQ63113.1"/>
    <property type="molecule type" value="Genomic_DNA"/>
</dbReference>
<evidence type="ECO:0000313" key="2">
    <source>
        <dbReference type="Proteomes" id="UP000233535"/>
    </source>
</evidence>
<proteinExistence type="predicted"/>